<protein>
    <submittedName>
        <fullName evidence="1">Uncharacterized protein</fullName>
    </submittedName>
</protein>
<dbReference type="AlphaFoldDB" id="A0A4R4AV35"/>
<evidence type="ECO:0000313" key="2">
    <source>
        <dbReference type="Proteomes" id="UP000295285"/>
    </source>
</evidence>
<reference evidence="1 2" key="1">
    <citation type="submission" date="2019-03" db="EMBL/GenBank/DDBJ databases">
        <title>Above-ground endophytic microbial communities from plants in different locations in the United States.</title>
        <authorList>
            <person name="Frank C."/>
        </authorList>
    </citation>
    <scope>NUCLEOTIDE SEQUENCE [LARGE SCALE GENOMIC DNA]</scope>
    <source>
        <strain evidence="1 2">LP_2_YM</strain>
    </source>
</reference>
<proteinExistence type="predicted"/>
<dbReference type="RefSeq" id="WP_131935432.1">
    <property type="nucleotide sequence ID" value="NZ_SMDF01000046.1"/>
</dbReference>
<gene>
    <name evidence="1" type="ORF">EC910_14511</name>
</gene>
<dbReference type="EMBL" id="SMDG01000045">
    <property type="protein sequence ID" value="TCW43953.1"/>
    <property type="molecule type" value="Genomic_DNA"/>
</dbReference>
<name>A0A4R4AV35_BACTU</name>
<comment type="caution">
    <text evidence="1">The sequence shown here is derived from an EMBL/GenBank/DDBJ whole genome shotgun (WGS) entry which is preliminary data.</text>
</comment>
<evidence type="ECO:0000313" key="1">
    <source>
        <dbReference type="EMBL" id="TCW43953.1"/>
    </source>
</evidence>
<organism evidence="1 2">
    <name type="scientific">Bacillus thuringiensis</name>
    <dbReference type="NCBI Taxonomy" id="1428"/>
    <lineage>
        <taxon>Bacteria</taxon>
        <taxon>Bacillati</taxon>
        <taxon>Bacillota</taxon>
        <taxon>Bacilli</taxon>
        <taxon>Bacillales</taxon>
        <taxon>Bacillaceae</taxon>
        <taxon>Bacillus</taxon>
        <taxon>Bacillus cereus group</taxon>
    </lineage>
</organism>
<dbReference type="Proteomes" id="UP000295285">
    <property type="component" value="Unassembled WGS sequence"/>
</dbReference>
<accession>A0A4R4AV35</accession>
<sequence length="184" mass="21214">MIDEQQAIESVTRFLRDKTKKILLVRGYDNDAKLRVVLSCLNRGFNKGIIRTSSMSDISGHINRTFNKKLLPYTVKSTTNYKLGRMAVNINSYVNHTQSNPRGNEDTFTLFHPVQTVLADAKRYNKFLSEIKGAESRKVILITTNEWSIKEWDIENYVDEVFFYSVENDNPQIMSNLRNNGAIV</sequence>